<dbReference type="Gene3D" id="3.90.1720.10">
    <property type="entry name" value="endopeptidase domain like (from Nostoc punctiforme)"/>
    <property type="match status" value="1"/>
</dbReference>
<dbReference type="EMBL" id="NVVJ01000101">
    <property type="protein sequence ID" value="PCJ18272.1"/>
    <property type="molecule type" value="Genomic_DNA"/>
</dbReference>
<accession>A0A2A5AG13</accession>
<gene>
    <name evidence="1" type="ORF">COA96_16765</name>
</gene>
<proteinExistence type="predicted"/>
<dbReference type="Proteomes" id="UP000218327">
    <property type="component" value="Unassembled WGS sequence"/>
</dbReference>
<sequence>MSDCQGCGGETMQDVMADHGLPVGQQKASPVRLTWQPLSEPLERRVRDVLDGWHETPYINVPPVRGRGANCVGLVAGVFDELFRRPEPSYLPRLAPDAGIHQDDGGDRTITALHELTGAKRVTDGSIQPGDLIGSYGESPASPERKAHILIAGCDRWRLLHAYRGAGKVVWTSVGVMESRIIAVYRVPNRERWL</sequence>
<dbReference type="AlphaFoldDB" id="A0A2A5AG13"/>
<protein>
    <recommendedName>
        <fullName evidence="3">NlpC/P60 domain-containing protein</fullName>
    </recommendedName>
</protein>
<evidence type="ECO:0000313" key="2">
    <source>
        <dbReference type="Proteomes" id="UP000218327"/>
    </source>
</evidence>
<evidence type="ECO:0000313" key="1">
    <source>
        <dbReference type="EMBL" id="PCJ18272.1"/>
    </source>
</evidence>
<evidence type="ECO:0008006" key="3">
    <source>
        <dbReference type="Google" id="ProtNLM"/>
    </source>
</evidence>
<reference evidence="2" key="1">
    <citation type="submission" date="2017-08" db="EMBL/GenBank/DDBJ databases">
        <title>A dynamic microbial community with high functional redundancy inhabits the cold, oxic subseafloor aquifer.</title>
        <authorList>
            <person name="Tully B.J."/>
            <person name="Wheat C.G."/>
            <person name="Glazer B.T."/>
            <person name="Huber J.A."/>
        </authorList>
    </citation>
    <scope>NUCLEOTIDE SEQUENCE [LARGE SCALE GENOMIC DNA]</scope>
</reference>
<organism evidence="1 2">
    <name type="scientific">SAR86 cluster bacterium</name>
    <dbReference type="NCBI Taxonomy" id="2030880"/>
    <lineage>
        <taxon>Bacteria</taxon>
        <taxon>Pseudomonadati</taxon>
        <taxon>Pseudomonadota</taxon>
        <taxon>Gammaproteobacteria</taxon>
        <taxon>SAR86 cluster</taxon>
    </lineage>
</organism>
<comment type="caution">
    <text evidence="1">The sequence shown here is derived from an EMBL/GenBank/DDBJ whole genome shotgun (WGS) entry which is preliminary data.</text>
</comment>
<name>A0A2A5AG13_9GAMM</name>